<organism evidence="2 3">
    <name type="scientific">Virgisporangium ochraceum</name>
    <dbReference type="NCBI Taxonomy" id="65505"/>
    <lineage>
        <taxon>Bacteria</taxon>
        <taxon>Bacillati</taxon>
        <taxon>Actinomycetota</taxon>
        <taxon>Actinomycetes</taxon>
        <taxon>Micromonosporales</taxon>
        <taxon>Micromonosporaceae</taxon>
        <taxon>Virgisporangium</taxon>
    </lineage>
</organism>
<feature type="compositionally biased region" description="Low complexity" evidence="1">
    <location>
        <begin position="98"/>
        <end position="115"/>
    </location>
</feature>
<keyword evidence="3" id="KW-1185">Reference proteome</keyword>
<feature type="compositionally biased region" description="Polar residues" evidence="1">
    <location>
        <begin position="116"/>
        <end position="130"/>
    </location>
</feature>
<dbReference type="EMBL" id="BOPH01000022">
    <property type="protein sequence ID" value="GIJ66945.1"/>
    <property type="molecule type" value="Genomic_DNA"/>
</dbReference>
<dbReference type="RefSeq" id="WP_203926912.1">
    <property type="nucleotide sequence ID" value="NZ_BOPH01000022.1"/>
</dbReference>
<proteinExistence type="predicted"/>
<dbReference type="Proteomes" id="UP000635606">
    <property type="component" value="Unassembled WGS sequence"/>
</dbReference>
<name>A0A8J3ZRE9_9ACTN</name>
<dbReference type="AlphaFoldDB" id="A0A8J3ZRE9"/>
<feature type="region of interest" description="Disordered" evidence="1">
    <location>
        <begin position="98"/>
        <end position="130"/>
    </location>
</feature>
<evidence type="ECO:0000256" key="1">
    <source>
        <dbReference type="SAM" id="MobiDB-lite"/>
    </source>
</evidence>
<evidence type="ECO:0000313" key="3">
    <source>
        <dbReference type="Proteomes" id="UP000635606"/>
    </source>
</evidence>
<protein>
    <submittedName>
        <fullName evidence="2">Uncharacterized protein</fullName>
    </submittedName>
</protein>
<gene>
    <name evidence="2" type="ORF">Voc01_018620</name>
</gene>
<reference evidence="2" key="1">
    <citation type="submission" date="2021-01" db="EMBL/GenBank/DDBJ databases">
        <title>Whole genome shotgun sequence of Virgisporangium ochraceum NBRC 16418.</title>
        <authorList>
            <person name="Komaki H."/>
            <person name="Tamura T."/>
        </authorList>
    </citation>
    <scope>NUCLEOTIDE SEQUENCE</scope>
    <source>
        <strain evidence="2">NBRC 16418</strain>
    </source>
</reference>
<feature type="region of interest" description="Disordered" evidence="1">
    <location>
        <begin position="34"/>
        <end position="53"/>
    </location>
</feature>
<sequence>MHRRVSRAGAGGLYALVENNRPADNLLLPLKLNTVTQPSPRGGQRPADVSKGELTVTVPNMSATSGYHLRIQLISGVPAYQQRHGAENASIFRANRFGSSSASAGRTSAAPRATPNWTTWSSSSRVRGRG</sequence>
<comment type="caution">
    <text evidence="2">The sequence shown here is derived from an EMBL/GenBank/DDBJ whole genome shotgun (WGS) entry which is preliminary data.</text>
</comment>
<accession>A0A8J3ZRE9</accession>
<evidence type="ECO:0000313" key="2">
    <source>
        <dbReference type="EMBL" id="GIJ66945.1"/>
    </source>
</evidence>